<dbReference type="InterPro" id="IPR001279">
    <property type="entry name" value="Metallo-B-lactamas"/>
</dbReference>
<evidence type="ECO:0000256" key="1">
    <source>
        <dbReference type="SAM" id="SignalP"/>
    </source>
</evidence>
<protein>
    <recommendedName>
        <fullName evidence="2">Metallo-beta-lactamase domain-containing protein</fullName>
    </recommendedName>
</protein>
<reference evidence="3 4" key="1">
    <citation type="submission" date="2016-11" db="EMBL/GenBank/DDBJ databases">
        <title>Trade-off between light-utilization and light-protection in marine flavobacteria.</title>
        <authorList>
            <person name="Kumagai Y."/>
        </authorList>
    </citation>
    <scope>NUCLEOTIDE SEQUENCE [LARGE SCALE GENOMIC DNA]</scope>
    <source>
        <strain evidence="3 4">NBRC 107125</strain>
    </source>
</reference>
<keyword evidence="1" id="KW-0732">Signal</keyword>
<feature type="chain" id="PRO_5013321937" description="Metallo-beta-lactamase domain-containing protein" evidence="1">
    <location>
        <begin position="22"/>
        <end position="325"/>
    </location>
</feature>
<gene>
    <name evidence="3" type="ORF">BST96_10365</name>
</gene>
<dbReference type="Gene3D" id="3.60.15.10">
    <property type="entry name" value="Ribonuclease Z/Hydroxyacylglutathione hydrolase-like"/>
    <property type="match status" value="1"/>
</dbReference>
<dbReference type="Proteomes" id="UP000193450">
    <property type="component" value="Chromosome"/>
</dbReference>
<sequence>MNYSKSLIIFLLLLFSLQTVAGLHAGKTRKMFMPGVPFYETEDLGGGLYAFRYGPYRNIFVVGDDGVIATDPIDVRAAKPLREEIAKITDLPVKYVAYSHSHWDHASGGQIFKQAGAEFVAQQECAKNMSETPHPDVVPPDITFDQQYSIKLKNASLDMYYFGPSHDDCMVVMIAKPANILFVVDITSAPTGWEMEYNPTMAEGYLFNMVPYLKAVEALADREGVKQIVSGHMAIGYNDKNRIFVQPSVGPIDAVREKRIFWEILFASVERELAKGTSLDNMPDKLLASPQFKEEFLDNLHKRNWRDSEMWILLRRVGTYVTTGR</sequence>
<evidence type="ECO:0000259" key="2">
    <source>
        <dbReference type="SMART" id="SM00849"/>
    </source>
</evidence>
<proteinExistence type="predicted"/>
<name>A0A1X9NBR8_9GAMM</name>
<evidence type="ECO:0000313" key="3">
    <source>
        <dbReference type="EMBL" id="ARN74484.1"/>
    </source>
</evidence>
<feature type="signal peptide" evidence="1">
    <location>
        <begin position="1"/>
        <end position="21"/>
    </location>
</feature>
<dbReference type="InterPro" id="IPR036866">
    <property type="entry name" value="RibonucZ/Hydroxyglut_hydro"/>
</dbReference>
<organism evidence="3 4">
    <name type="scientific">Oceanicoccus sagamiensis</name>
    <dbReference type="NCBI Taxonomy" id="716816"/>
    <lineage>
        <taxon>Bacteria</taxon>
        <taxon>Pseudomonadati</taxon>
        <taxon>Pseudomonadota</taxon>
        <taxon>Gammaproteobacteria</taxon>
        <taxon>Cellvibrionales</taxon>
        <taxon>Spongiibacteraceae</taxon>
        <taxon>Oceanicoccus</taxon>
    </lineage>
</organism>
<dbReference type="AlphaFoldDB" id="A0A1X9NBR8"/>
<dbReference type="Pfam" id="PF00753">
    <property type="entry name" value="Lactamase_B"/>
    <property type="match status" value="1"/>
</dbReference>
<dbReference type="KEGG" id="osg:BST96_10365"/>
<dbReference type="STRING" id="716816.BST96_10365"/>
<evidence type="ECO:0000313" key="4">
    <source>
        <dbReference type="Proteomes" id="UP000193450"/>
    </source>
</evidence>
<dbReference type="SUPFAM" id="SSF56281">
    <property type="entry name" value="Metallo-hydrolase/oxidoreductase"/>
    <property type="match status" value="1"/>
</dbReference>
<dbReference type="OrthoDB" id="9815874at2"/>
<accession>A0A1X9NBR8</accession>
<feature type="domain" description="Metallo-beta-lactamase" evidence="2">
    <location>
        <begin position="56"/>
        <end position="232"/>
    </location>
</feature>
<dbReference type="SMART" id="SM00849">
    <property type="entry name" value="Lactamase_B"/>
    <property type="match status" value="1"/>
</dbReference>
<dbReference type="RefSeq" id="WP_085758631.1">
    <property type="nucleotide sequence ID" value="NZ_CP019343.1"/>
</dbReference>
<keyword evidence="4" id="KW-1185">Reference proteome</keyword>
<dbReference type="EMBL" id="CP019343">
    <property type="protein sequence ID" value="ARN74484.1"/>
    <property type="molecule type" value="Genomic_DNA"/>
</dbReference>